<dbReference type="NCBIfam" id="TIGR01845">
    <property type="entry name" value="outer_NodT"/>
    <property type="match status" value="1"/>
</dbReference>
<evidence type="ECO:0000256" key="5">
    <source>
        <dbReference type="ARBA" id="ARBA00023237"/>
    </source>
</evidence>
<dbReference type="SUPFAM" id="SSF56954">
    <property type="entry name" value="Outer membrane efflux proteins (OEP)"/>
    <property type="match status" value="1"/>
</dbReference>
<proteinExistence type="inferred from homology"/>
<keyword evidence="9" id="KW-1185">Reference proteome</keyword>
<feature type="chain" id="PRO_5011812324" evidence="7">
    <location>
        <begin position="22"/>
        <end position="454"/>
    </location>
</feature>
<keyword evidence="5" id="KW-0998">Cell outer membrane</keyword>
<name>A0A1M7AMH3_9GAMM</name>
<dbReference type="InterPro" id="IPR010131">
    <property type="entry name" value="MdtP/NodT-like"/>
</dbReference>
<feature type="signal peptide" evidence="7">
    <location>
        <begin position="1"/>
        <end position="21"/>
    </location>
</feature>
<evidence type="ECO:0000256" key="6">
    <source>
        <dbReference type="ARBA" id="ARBA00023288"/>
    </source>
</evidence>
<dbReference type="Proteomes" id="UP000184305">
    <property type="component" value="Unassembled WGS sequence"/>
</dbReference>
<evidence type="ECO:0000256" key="3">
    <source>
        <dbReference type="ARBA" id="ARBA00022692"/>
    </source>
</evidence>
<dbReference type="PANTHER" id="PTHR30203:SF21">
    <property type="entry name" value="OUTER MEMBRANE COMPONENT OF MULTIDRUG EFFLUX PUMP-RELATED"/>
    <property type="match status" value="1"/>
</dbReference>
<reference evidence="9" key="1">
    <citation type="submission" date="2016-11" db="EMBL/GenBank/DDBJ databases">
        <authorList>
            <person name="Varghese N."/>
            <person name="Submissions S."/>
        </authorList>
    </citation>
    <scope>NUCLEOTIDE SEQUENCE [LARGE SCALE GENOMIC DNA]</scope>
    <source>
        <strain evidence="9">CECT 8089</strain>
    </source>
</reference>
<sequence>MRTLLLALTCLPLLACSSREALPPAPLPAQAVAALPQAWWQSLQDPVLDQLVALALRDNLDLATAAQRIREQRALRREAAGNRYPNLNITGSHEKSRNASDGRDEDYFYGLDLSWEADLFGRLGALQRAADASLQAADADYQALRVSLIAEVASTYLNYRLAQREVDIAGRAADSQAQIARITRVRFDQGTASGFDVERLDTQVAITRAVIPQARQRAEAARYALAYLLNAEQPRIDALLAEPAQLSLPRDERLLPLLQLPVSSLRARADVRAAELRLLAADSSLDAAKALRYPQLTLGALVGFEQGASVPAWTLSGQALQPLFDFGRIRAGIEAGDARREQAWLGYQASLIQALRETRSAISAYVEGLDRQRLLDTASRSAASATDLAQRQYDAGTLSMIEVLDAQRTQFDTQLEQQRAASDVALRWVEVYRTLGLAPPEPAARRGDFAQARE</sequence>
<organism evidence="8 9">
    <name type="scientific">Phytopseudomonas punonensis</name>
    <dbReference type="NCBI Taxonomy" id="1220495"/>
    <lineage>
        <taxon>Bacteria</taxon>
        <taxon>Pseudomonadati</taxon>
        <taxon>Pseudomonadota</taxon>
        <taxon>Gammaproteobacteria</taxon>
        <taxon>Pseudomonadales</taxon>
        <taxon>Pseudomonadaceae</taxon>
        <taxon>Phytopseudomonas</taxon>
    </lineage>
</organism>
<keyword evidence="7" id="KW-0732">Signal</keyword>
<evidence type="ECO:0000313" key="8">
    <source>
        <dbReference type="EMBL" id="SHL43599.1"/>
    </source>
</evidence>
<dbReference type="AlphaFoldDB" id="A0A1M7AMH3"/>
<dbReference type="Pfam" id="PF02321">
    <property type="entry name" value="OEP"/>
    <property type="match status" value="2"/>
</dbReference>
<evidence type="ECO:0000256" key="1">
    <source>
        <dbReference type="ARBA" id="ARBA00007613"/>
    </source>
</evidence>
<keyword evidence="6 7" id="KW-0449">Lipoprotein</keyword>
<protein>
    <submittedName>
        <fullName evidence="8">Efflux transporter, outer membrane factor (OMF) lipoprotein, NodT family</fullName>
    </submittedName>
</protein>
<accession>A0A1M7AMH3</accession>
<evidence type="ECO:0000256" key="2">
    <source>
        <dbReference type="ARBA" id="ARBA00022452"/>
    </source>
</evidence>
<evidence type="ECO:0000313" key="9">
    <source>
        <dbReference type="Proteomes" id="UP000184305"/>
    </source>
</evidence>
<evidence type="ECO:0000256" key="7">
    <source>
        <dbReference type="RuleBase" id="RU362097"/>
    </source>
</evidence>
<dbReference type="OrthoDB" id="9770517at2"/>
<keyword evidence="2 7" id="KW-1134">Transmembrane beta strand</keyword>
<keyword evidence="3 7" id="KW-0812">Transmembrane</keyword>
<gene>
    <name evidence="8" type="ORF">SAMN05216288_1931</name>
</gene>
<dbReference type="RefSeq" id="WP_073263572.1">
    <property type="nucleotide sequence ID" value="NZ_FRBQ01000001.1"/>
</dbReference>
<dbReference type="Gene3D" id="1.20.1600.10">
    <property type="entry name" value="Outer membrane efflux proteins (OEP)"/>
    <property type="match status" value="1"/>
</dbReference>
<comment type="subcellular location">
    <subcellularLocation>
        <location evidence="7">Cell outer membrane</location>
        <topology evidence="7">Lipid-anchor</topology>
    </subcellularLocation>
</comment>
<keyword evidence="4 7" id="KW-0564">Palmitate</keyword>
<evidence type="ECO:0000256" key="4">
    <source>
        <dbReference type="ARBA" id="ARBA00023139"/>
    </source>
</evidence>
<dbReference type="Gene3D" id="2.20.200.10">
    <property type="entry name" value="Outer membrane efflux proteins (OEP)"/>
    <property type="match status" value="1"/>
</dbReference>
<dbReference type="PANTHER" id="PTHR30203">
    <property type="entry name" value="OUTER MEMBRANE CATION EFFLUX PROTEIN"/>
    <property type="match status" value="1"/>
</dbReference>
<comment type="similarity">
    <text evidence="1 7">Belongs to the outer membrane factor (OMF) (TC 1.B.17) family.</text>
</comment>
<keyword evidence="7" id="KW-0472">Membrane</keyword>
<dbReference type="EMBL" id="FRBQ01000001">
    <property type="protein sequence ID" value="SHL43599.1"/>
    <property type="molecule type" value="Genomic_DNA"/>
</dbReference>
<dbReference type="GO" id="GO:0015562">
    <property type="term" value="F:efflux transmembrane transporter activity"/>
    <property type="evidence" value="ECO:0007669"/>
    <property type="project" value="InterPro"/>
</dbReference>
<dbReference type="GO" id="GO:0009279">
    <property type="term" value="C:cell outer membrane"/>
    <property type="evidence" value="ECO:0007669"/>
    <property type="project" value="UniProtKB-SubCell"/>
</dbReference>
<dbReference type="InterPro" id="IPR003423">
    <property type="entry name" value="OMP_efflux"/>
</dbReference>
<dbReference type="STRING" id="1220495.SAMN05216288_1931"/>